<comment type="caution">
    <text evidence="7">The sequence shown here is derived from an EMBL/GenBank/DDBJ whole genome shotgun (WGS) entry which is preliminary data.</text>
</comment>
<dbReference type="RefSeq" id="WP_149609721.1">
    <property type="nucleotide sequence ID" value="NZ_VTUX01000001.1"/>
</dbReference>
<keyword evidence="3 5" id="KW-0460">Magnesium</keyword>
<feature type="binding site" evidence="4">
    <location>
        <position position="72"/>
    </location>
    <ligand>
        <name>substrate</name>
    </ligand>
</feature>
<dbReference type="SUPFAM" id="SSF51621">
    <property type="entry name" value="Phosphoenolpyruvate/pyruvate domain"/>
    <property type="match status" value="1"/>
</dbReference>
<accession>A0A5B0X4U5</accession>
<keyword evidence="2 5" id="KW-0479">Metal-binding</keyword>
<evidence type="ECO:0000313" key="7">
    <source>
        <dbReference type="EMBL" id="KAA1194252.1"/>
    </source>
</evidence>
<reference evidence="7 8" key="1">
    <citation type="submission" date="2019-09" db="EMBL/GenBank/DDBJ databases">
        <authorList>
            <person name="Chen X.-Y."/>
        </authorList>
    </citation>
    <scope>NUCLEOTIDE SEQUENCE [LARGE SCALE GENOMIC DNA]</scope>
    <source>
        <strain evidence="7 8">NY5</strain>
    </source>
</reference>
<dbReference type="PIRSF" id="PIRSF015582">
    <property type="entry name" value="Cit_lyase_B"/>
    <property type="match status" value="1"/>
</dbReference>
<evidence type="ECO:0000256" key="5">
    <source>
        <dbReference type="PIRSR" id="PIRSR015582-2"/>
    </source>
</evidence>
<keyword evidence="8" id="KW-1185">Reference proteome</keyword>
<name>A0A5B0X4U5_9GAMM</name>
<protein>
    <submittedName>
        <fullName evidence="7">CoA ester lyase</fullName>
    </submittedName>
</protein>
<evidence type="ECO:0000313" key="8">
    <source>
        <dbReference type="Proteomes" id="UP000323708"/>
    </source>
</evidence>
<dbReference type="InterPro" id="IPR005000">
    <property type="entry name" value="Aldolase/citrate-lyase_domain"/>
</dbReference>
<sequence length="297" mass="31496">MPAPSPYRPRRSCLFMPGANARALEKAQSLPADTLILDLEDAVAPDAKAGARAAVLAAVSERRFGSREVLIRVNSLDSPWGRDDLAMAVSAAPDGIVVPKVTCAEQVEKLDNALSKAGAATDLALWLMVEMPRAVLDIRDIAAVAGSTRLRGFILGLNDLALETHAVATADRVAFQYVLSAVVLAARAHGLLAIDSVYNDFRDEAGLAQQCEQARVLGFDGKSLIHPAQLEVANRVFSPHPEAVSHARAVIQAFSLPENSGKGVIQVNGKMTELLHLQEAQRLVAISEAIAQSTTGG</sequence>
<evidence type="ECO:0000256" key="2">
    <source>
        <dbReference type="ARBA" id="ARBA00022723"/>
    </source>
</evidence>
<feature type="binding site" evidence="4">
    <location>
        <position position="130"/>
    </location>
    <ligand>
        <name>substrate</name>
    </ligand>
</feature>
<organism evidence="7 8">
    <name type="scientific">Pseudohalioglobus sediminis</name>
    <dbReference type="NCBI Taxonomy" id="2606449"/>
    <lineage>
        <taxon>Bacteria</taxon>
        <taxon>Pseudomonadati</taxon>
        <taxon>Pseudomonadota</taxon>
        <taxon>Gammaproteobacteria</taxon>
        <taxon>Cellvibrionales</taxon>
        <taxon>Halieaceae</taxon>
        <taxon>Pseudohalioglobus</taxon>
    </lineage>
</organism>
<dbReference type="AlphaFoldDB" id="A0A5B0X4U5"/>
<feature type="binding site" evidence="5">
    <location>
        <position position="159"/>
    </location>
    <ligand>
        <name>Mg(2+)</name>
        <dbReference type="ChEBI" id="CHEBI:18420"/>
    </ligand>
</feature>
<evidence type="ECO:0000256" key="4">
    <source>
        <dbReference type="PIRSR" id="PIRSR015582-1"/>
    </source>
</evidence>
<dbReference type="InterPro" id="IPR015813">
    <property type="entry name" value="Pyrv/PenolPyrv_kinase-like_dom"/>
</dbReference>
<dbReference type="Gene3D" id="3.20.20.60">
    <property type="entry name" value="Phosphoenolpyruvate-binding domains"/>
    <property type="match status" value="1"/>
</dbReference>
<evidence type="ECO:0000259" key="6">
    <source>
        <dbReference type="Pfam" id="PF03328"/>
    </source>
</evidence>
<dbReference type="GO" id="GO:0000287">
    <property type="term" value="F:magnesium ion binding"/>
    <property type="evidence" value="ECO:0007669"/>
    <property type="project" value="TreeGrafter"/>
</dbReference>
<evidence type="ECO:0000256" key="1">
    <source>
        <dbReference type="ARBA" id="ARBA00001946"/>
    </source>
</evidence>
<evidence type="ECO:0000256" key="3">
    <source>
        <dbReference type="ARBA" id="ARBA00022842"/>
    </source>
</evidence>
<dbReference type="GO" id="GO:0006107">
    <property type="term" value="P:oxaloacetate metabolic process"/>
    <property type="evidence" value="ECO:0007669"/>
    <property type="project" value="TreeGrafter"/>
</dbReference>
<dbReference type="InterPro" id="IPR040442">
    <property type="entry name" value="Pyrv_kinase-like_dom_sf"/>
</dbReference>
<dbReference type="PANTHER" id="PTHR32308">
    <property type="entry name" value="LYASE BETA SUBUNIT, PUTATIVE (AFU_ORTHOLOGUE AFUA_4G13030)-RELATED"/>
    <property type="match status" value="1"/>
</dbReference>
<dbReference type="EMBL" id="VTUX01000001">
    <property type="protein sequence ID" value="KAA1194252.1"/>
    <property type="molecule type" value="Genomic_DNA"/>
</dbReference>
<keyword evidence="7" id="KW-0456">Lyase</keyword>
<feature type="binding site" evidence="5">
    <location>
        <position position="130"/>
    </location>
    <ligand>
        <name>Mg(2+)</name>
        <dbReference type="ChEBI" id="CHEBI:18420"/>
    </ligand>
</feature>
<comment type="cofactor">
    <cofactor evidence="1">
        <name>Mg(2+)</name>
        <dbReference type="ChEBI" id="CHEBI:18420"/>
    </cofactor>
</comment>
<feature type="domain" description="HpcH/HpaI aldolase/citrate lyase" evidence="6">
    <location>
        <begin position="11"/>
        <end position="227"/>
    </location>
</feature>
<proteinExistence type="predicted"/>
<dbReference type="Proteomes" id="UP000323708">
    <property type="component" value="Unassembled WGS sequence"/>
</dbReference>
<dbReference type="InterPro" id="IPR011206">
    <property type="entry name" value="Citrate_lyase_beta/mcl1/mcl2"/>
</dbReference>
<dbReference type="PANTHER" id="PTHR32308:SF10">
    <property type="entry name" value="CITRATE LYASE SUBUNIT BETA"/>
    <property type="match status" value="1"/>
</dbReference>
<dbReference type="Pfam" id="PF03328">
    <property type="entry name" value="HpcH_HpaI"/>
    <property type="match status" value="1"/>
</dbReference>
<dbReference type="GO" id="GO:0016829">
    <property type="term" value="F:lyase activity"/>
    <property type="evidence" value="ECO:0007669"/>
    <property type="project" value="UniProtKB-KW"/>
</dbReference>
<gene>
    <name evidence="7" type="ORF">F0M18_02110</name>
</gene>